<dbReference type="SMART" id="SM00822">
    <property type="entry name" value="PKS_KR"/>
    <property type="match status" value="1"/>
</dbReference>
<dbReference type="EMBL" id="CAEZXP010000001">
    <property type="protein sequence ID" value="CAB4688911.1"/>
    <property type="molecule type" value="Genomic_DNA"/>
</dbReference>
<evidence type="ECO:0000256" key="1">
    <source>
        <dbReference type="ARBA" id="ARBA00006484"/>
    </source>
</evidence>
<gene>
    <name evidence="3" type="ORF">UFOPK2399_00557</name>
</gene>
<protein>
    <submittedName>
        <fullName evidence="3">Unannotated protein</fullName>
    </submittedName>
</protein>
<dbReference type="Pfam" id="PF00106">
    <property type="entry name" value="adh_short"/>
    <property type="match status" value="1"/>
</dbReference>
<reference evidence="3" key="1">
    <citation type="submission" date="2020-05" db="EMBL/GenBank/DDBJ databases">
        <authorList>
            <person name="Chiriac C."/>
            <person name="Salcher M."/>
            <person name="Ghai R."/>
            <person name="Kavagutti S V."/>
        </authorList>
    </citation>
    <scope>NUCLEOTIDE SEQUENCE</scope>
</reference>
<name>A0A6J6NQ82_9ZZZZ</name>
<accession>A0A6J6NQ82</accession>
<dbReference type="AlphaFoldDB" id="A0A6J6NQ82"/>
<dbReference type="InterPro" id="IPR020904">
    <property type="entry name" value="Sc_DH/Rdtase_CS"/>
</dbReference>
<evidence type="ECO:0000259" key="2">
    <source>
        <dbReference type="SMART" id="SM00822"/>
    </source>
</evidence>
<dbReference type="SUPFAM" id="SSF51735">
    <property type="entry name" value="NAD(P)-binding Rossmann-fold domains"/>
    <property type="match status" value="1"/>
</dbReference>
<sequence length="274" mass="27673">MSGRLAGKVAIVTGGGSGLGRAIALAYAAEGASVVVASVVAAADEGAVSEIEALGGNAFAFPADVRNQAELEGLVAAAVGSYGRLDVFVAAAGIDVRRSPVREDRYLGRLEPEDWDTVIATNLTGTFLSARAALPSLAETHGSFIAFTSGTVRHPAPGLGAYVASKAGIEGMVSVLALEATGDRVRVNLLQPGGVTDTGFFGPEVPTERRAAMHRPSVIGPCAVFLASDASVEVTGASFDAAAWNGEQGIDPCGCPGCASRSGGEPPETAAYRL</sequence>
<comment type="similarity">
    <text evidence="1">Belongs to the short-chain dehydrogenases/reductases (SDR) family.</text>
</comment>
<proteinExistence type="inferred from homology"/>
<dbReference type="PROSITE" id="PS00061">
    <property type="entry name" value="ADH_SHORT"/>
    <property type="match status" value="1"/>
</dbReference>
<dbReference type="Gene3D" id="3.40.50.720">
    <property type="entry name" value="NAD(P)-binding Rossmann-like Domain"/>
    <property type="match status" value="1"/>
</dbReference>
<dbReference type="CDD" id="cd05233">
    <property type="entry name" value="SDR_c"/>
    <property type="match status" value="1"/>
</dbReference>
<dbReference type="PRINTS" id="PR00081">
    <property type="entry name" value="GDHRDH"/>
</dbReference>
<dbReference type="GO" id="GO:0016616">
    <property type="term" value="F:oxidoreductase activity, acting on the CH-OH group of donors, NAD or NADP as acceptor"/>
    <property type="evidence" value="ECO:0007669"/>
    <property type="project" value="UniProtKB-ARBA"/>
</dbReference>
<dbReference type="InterPro" id="IPR036291">
    <property type="entry name" value="NAD(P)-bd_dom_sf"/>
</dbReference>
<evidence type="ECO:0000313" key="3">
    <source>
        <dbReference type="EMBL" id="CAB4688911.1"/>
    </source>
</evidence>
<dbReference type="InterPro" id="IPR002347">
    <property type="entry name" value="SDR_fam"/>
</dbReference>
<dbReference type="InterPro" id="IPR057326">
    <property type="entry name" value="KR_dom"/>
</dbReference>
<organism evidence="3">
    <name type="scientific">freshwater metagenome</name>
    <dbReference type="NCBI Taxonomy" id="449393"/>
    <lineage>
        <taxon>unclassified sequences</taxon>
        <taxon>metagenomes</taxon>
        <taxon>ecological metagenomes</taxon>
    </lineage>
</organism>
<feature type="domain" description="Ketoreductase" evidence="2">
    <location>
        <begin position="8"/>
        <end position="198"/>
    </location>
</feature>
<dbReference type="PANTHER" id="PTHR42760">
    <property type="entry name" value="SHORT-CHAIN DEHYDROGENASES/REDUCTASES FAMILY MEMBER"/>
    <property type="match status" value="1"/>
</dbReference>